<gene>
    <name evidence="2" type="ORF">A2771_03365</name>
</gene>
<feature type="transmembrane region" description="Helical" evidence="1">
    <location>
        <begin position="296"/>
        <end position="317"/>
    </location>
</feature>
<feature type="transmembrane region" description="Helical" evidence="1">
    <location>
        <begin position="120"/>
        <end position="138"/>
    </location>
</feature>
<feature type="transmembrane region" description="Helical" evidence="1">
    <location>
        <begin position="323"/>
        <end position="339"/>
    </location>
</feature>
<feature type="transmembrane region" description="Helical" evidence="1">
    <location>
        <begin position="60"/>
        <end position="82"/>
    </location>
</feature>
<feature type="transmembrane region" description="Helical" evidence="1">
    <location>
        <begin position="267"/>
        <end position="289"/>
    </location>
</feature>
<protein>
    <recommendedName>
        <fullName evidence="4">Glycosyltransferase RgtA/B/C/D-like domain-containing protein</fullName>
    </recommendedName>
</protein>
<accession>A0A1F7Y1Y0</accession>
<feature type="transmembrane region" description="Helical" evidence="1">
    <location>
        <begin position="94"/>
        <end position="114"/>
    </location>
</feature>
<evidence type="ECO:0000256" key="1">
    <source>
        <dbReference type="SAM" id="Phobius"/>
    </source>
</evidence>
<reference evidence="2 3" key="1">
    <citation type="journal article" date="2016" name="Nat. Commun.">
        <title>Thousands of microbial genomes shed light on interconnected biogeochemical processes in an aquifer system.</title>
        <authorList>
            <person name="Anantharaman K."/>
            <person name="Brown C.T."/>
            <person name="Hug L.A."/>
            <person name="Sharon I."/>
            <person name="Castelle C.J."/>
            <person name="Probst A.J."/>
            <person name="Thomas B.C."/>
            <person name="Singh A."/>
            <person name="Wilkins M.J."/>
            <person name="Karaoz U."/>
            <person name="Brodie E.L."/>
            <person name="Williams K.H."/>
            <person name="Hubbard S.S."/>
            <person name="Banfield J.F."/>
        </authorList>
    </citation>
    <scope>NUCLEOTIDE SEQUENCE [LARGE SCALE GENOMIC DNA]</scope>
</reference>
<proteinExistence type="predicted"/>
<evidence type="ECO:0000313" key="3">
    <source>
        <dbReference type="Proteomes" id="UP000176741"/>
    </source>
</evidence>
<keyword evidence="1" id="KW-1133">Transmembrane helix</keyword>
<sequence>MFKSEQQFSYLANSFLNGKLFFLTQPLTWNDTTFFNGNYFWPLGPFPSIVLTPFVYVSNLFGIFFSQGYLQFFIVVGVFLLIQRIAKTLKYSTNDAFFWAFAFCFASVFLGVSVVPYSWYFSQVITVFLMFLSLYEYLTKKRYFFLGITTALIYLTRSSAALVVVLFLLDIFVLNKEKIKSKLADLAKLTAPIILAVVLLFNYNYARFGNIWEIGYSNQMIPEETAKAREYGIFSLAHLPGNLYYFLLAAPTPVFRDKLSHVLALPYIFNNPWGVGIIFTSPYLIYLFFINYKEQLLKILLITSGVIAIPIFLYYGIGFRQFGYRYSLDFLPLLFLILIKGYKDKHNKLSLSFKTAIITSSIFNMFIFITFFFDLLT</sequence>
<comment type="caution">
    <text evidence="2">The sequence shown here is derived from an EMBL/GenBank/DDBJ whole genome shotgun (WGS) entry which is preliminary data.</text>
</comment>
<dbReference type="AlphaFoldDB" id="A0A1F7Y1Y0"/>
<name>A0A1F7Y1Y0_9BACT</name>
<feature type="transmembrane region" description="Helical" evidence="1">
    <location>
        <begin position="189"/>
        <end position="208"/>
    </location>
</feature>
<organism evidence="2 3">
    <name type="scientific">Candidatus Woesebacteria bacterium RIFCSPHIGHO2_01_FULL_38_26b</name>
    <dbReference type="NCBI Taxonomy" id="1802491"/>
    <lineage>
        <taxon>Bacteria</taxon>
        <taxon>Candidatus Woeseibacteriota</taxon>
    </lineage>
</organism>
<dbReference type="Proteomes" id="UP000176741">
    <property type="component" value="Unassembled WGS sequence"/>
</dbReference>
<evidence type="ECO:0008006" key="4">
    <source>
        <dbReference type="Google" id="ProtNLM"/>
    </source>
</evidence>
<keyword evidence="1" id="KW-0812">Transmembrane</keyword>
<feature type="transmembrane region" description="Helical" evidence="1">
    <location>
        <begin position="228"/>
        <end position="247"/>
    </location>
</feature>
<feature type="transmembrane region" description="Helical" evidence="1">
    <location>
        <begin position="351"/>
        <end position="373"/>
    </location>
</feature>
<dbReference type="EMBL" id="MGGD01000015">
    <property type="protein sequence ID" value="OGM21281.1"/>
    <property type="molecule type" value="Genomic_DNA"/>
</dbReference>
<keyword evidence="1" id="KW-0472">Membrane</keyword>
<feature type="transmembrane region" description="Helical" evidence="1">
    <location>
        <begin position="145"/>
        <end position="169"/>
    </location>
</feature>
<evidence type="ECO:0000313" key="2">
    <source>
        <dbReference type="EMBL" id="OGM21281.1"/>
    </source>
</evidence>